<dbReference type="InterPro" id="IPR013079">
    <property type="entry name" value="6Phosfructo_kin"/>
</dbReference>
<dbReference type="Pfam" id="PF01591">
    <property type="entry name" value="6PF2K"/>
    <property type="match status" value="2"/>
</dbReference>
<dbReference type="Gene3D" id="3.40.50.300">
    <property type="entry name" value="P-loop containing nucleotide triphosphate hydrolases"/>
    <property type="match status" value="1"/>
</dbReference>
<dbReference type="GO" id="GO:0006003">
    <property type="term" value="P:fructose 2,6-bisphosphate metabolic process"/>
    <property type="evidence" value="ECO:0007669"/>
    <property type="project" value="InterPro"/>
</dbReference>
<dbReference type="PANTHER" id="PTHR10606">
    <property type="entry name" value="6-PHOSPHOFRUCTO-2-KINASE/FRUCTOSE-2,6-BISPHOSPHATASE"/>
    <property type="match status" value="1"/>
</dbReference>
<dbReference type="GO" id="GO:0003873">
    <property type="term" value="F:6-phosphofructo-2-kinase activity"/>
    <property type="evidence" value="ECO:0007669"/>
    <property type="project" value="InterPro"/>
</dbReference>
<dbReference type="Gene3D" id="3.40.50.1240">
    <property type="entry name" value="Phosphoglycerate mutase-like"/>
    <property type="match status" value="1"/>
</dbReference>
<dbReference type="InterPro" id="IPR029033">
    <property type="entry name" value="His_PPase_superfam"/>
</dbReference>
<dbReference type="SMART" id="SM00855">
    <property type="entry name" value="PGAM"/>
    <property type="match status" value="1"/>
</dbReference>
<accession>A0AAE8N120</accession>
<evidence type="ECO:0000256" key="3">
    <source>
        <dbReference type="SAM" id="MobiDB-lite"/>
    </source>
</evidence>
<proteinExistence type="predicted"/>
<dbReference type="GO" id="GO:0006000">
    <property type="term" value="P:fructose metabolic process"/>
    <property type="evidence" value="ECO:0007669"/>
    <property type="project" value="InterPro"/>
</dbReference>
<dbReference type="EMBL" id="ONZQ02000008">
    <property type="protein sequence ID" value="SPO03423.1"/>
    <property type="molecule type" value="Genomic_DNA"/>
</dbReference>
<evidence type="ECO:0000259" key="4">
    <source>
        <dbReference type="Pfam" id="PF01591"/>
    </source>
</evidence>
<evidence type="ECO:0000256" key="1">
    <source>
        <dbReference type="ARBA" id="ARBA00022741"/>
    </source>
</evidence>
<comment type="caution">
    <text evidence="5">The sequence shown here is derived from an EMBL/GenBank/DDBJ whole genome shotgun (WGS) entry which is preliminary data.</text>
</comment>
<dbReference type="InterPro" id="IPR013078">
    <property type="entry name" value="His_Pase_superF_clade-1"/>
</dbReference>
<dbReference type="Pfam" id="PF00300">
    <property type="entry name" value="His_Phos_1"/>
    <property type="match status" value="1"/>
</dbReference>
<dbReference type="PANTHER" id="PTHR10606:SF32">
    <property type="entry name" value="6-PHOSPHOFRUCTO-2-KINASE 1"/>
    <property type="match status" value="1"/>
</dbReference>
<dbReference type="Proteomes" id="UP001187682">
    <property type="component" value="Unassembled WGS sequence"/>
</dbReference>
<dbReference type="InterPro" id="IPR003094">
    <property type="entry name" value="6Pfruct_kin"/>
</dbReference>
<keyword evidence="2" id="KW-0067">ATP-binding</keyword>
<feature type="compositionally biased region" description="Polar residues" evidence="3">
    <location>
        <begin position="109"/>
        <end position="137"/>
    </location>
</feature>
<feature type="domain" description="6-phosphofructo-2-kinase" evidence="4">
    <location>
        <begin position="269"/>
        <end position="433"/>
    </location>
</feature>
<dbReference type="PIRSF" id="PIRSF000709">
    <property type="entry name" value="6PFK_2-Ptase"/>
    <property type="match status" value="1"/>
</dbReference>
<keyword evidence="1" id="KW-0547">Nucleotide-binding</keyword>
<feature type="compositionally biased region" description="Polar residues" evidence="3">
    <location>
        <begin position="30"/>
        <end position="40"/>
    </location>
</feature>
<evidence type="ECO:0000313" key="6">
    <source>
        <dbReference type="Proteomes" id="UP001187682"/>
    </source>
</evidence>
<dbReference type="GO" id="GO:0005829">
    <property type="term" value="C:cytosol"/>
    <property type="evidence" value="ECO:0007669"/>
    <property type="project" value="TreeGrafter"/>
</dbReference>
<feature type="region of interest" description="Disordered" evidence="3">
    <location>
        <begin position="1"/>
        <end position="165"/>
    </location>
</feature>
<feature type="compositionally biased region" description="Basic and acidic residues" evidence="3">
    <location>
        <begin position="45"/>
        <end position="59"/>
    </location>
</feature>
<keyword evidence="6" id="KW-1185">Reference proteome</keyword>
<feature type="domain" description="6-phosphofructo-2-kinase" evidence="4">
    <location>
        <begin position="168"/>
        <end position="216"/>
    </location>
</feature>
<dbReference type="PRINTS" id="PR00991">
    <property type="entry name" value="6PFRUCTKNASE"/>
</dbReference>
<evidence type="ECO:0000256" key="2">
    <source>
        <dbReference type="ARBA" id="ARBA00022840"/>
    </source>
</evidence>
<name>A0AAE8N120_9PEZI</name>
<gene>
    <name evidence="5" type="ORF">DNG_06106</name>
</gene>
<dbReference type="GO" id="GO:0005524">
    <property type="term" value="F:ATP binding"/>
    <property type="evidence" value="ECO:0007669"/>
    <property type="project" value="UniProtKB-KW"/>
</dbReference>
<feature type="compositionally biased region" description="Low complexity" evidence="3">
    <location>
        <begin position="64"/>
        <end position="84"/>
    </location>
</feature>
<dbReference type="SUPFAM" id="SSF52540">
    <property type="entry name" value="P-loop containing nucleoside triphosphate hydrolases"/>
    <property type="match status" value="1"/>
</dbReference>
<sequence>MPGSTPTPSADFGRAQTQQSTLAKKAMTCRGTNGASQSPPLSYDDNYHDADAHHPHPSFDSDGLLPAAALSAPTPSHPSTAIPIRSLTHTHSGVSSRDHSVQPPYTHIESFNSPYSTSHPSTAPGSPKTVTRSNSGYTPRIRPHATTLNIPGMTRSRASPDGKIPDRDIESKLVVIMVGLPARGKSYITKKIRRYLAWLQHDTEIFNVGHRRRVAAGVAAPPIEPDPVITRTPSQPEQAAAILLSGVPAPSLAEPTELKLDNDKNPELNDQSAEFFDPKNESAAKVRDQLALDTLDELLTYLLNQGGSVGMLDATNSTIQRRHLLVNHIRAREPKLNILFIESVCTDKALLEANMRLKLSGPDYKDKDPVKSLNDFKKRVQAYESAYEPLGDYEEEHDMQYIKMIDVGRKVIHYSLKGFLSASIAGYLTTFNLSPRQIWITRHGRSEDNVVGRLGGDSPLTERGRTFSKALYSFINYKRQMWTFEQQSNMASASFPPQPGESTPPYPEYNREINEKNFCVWTSMLQRSVDTAAPFEADEDYDVKNWEMLNEINAGLFEGKTYAEIEEQYPEEFQKRKADKLRYIYPGVGGEGYLQVIHRMRDIVRELERIQDHVLIIAHRSICRVLTAYFMNLGRSDITDLDVPLGMLYSIEPKPYGIAFHAYRYDEEHGWFNEVPDYTPQRSDRVPTFPGPE</sequence>
<dbReference type="AlphaFoldDB" id="A0AAE8N120"/>
<evidence type="ECO:0000313" key="5">
    <source>
        <dbReference type="EMBL" id="SPO03423.1"/>
    </source>
</evidence>
<dbReference type="InterPro" id="IPR027417">
    <property type="entry name" value="P-loop_NTPase"/>
</dbReference>
<dbReference type="SUPFAM" id="SSF53254">
    <property type="entry name" value="Phosphoglycerate mutase-like"/>
    <property type="match status" value="1"/>
</dbReference>
<organism evidence="5 6">
    <name type="scientific">Cephalotrichum gorgonifer</name>
    <dbReference type="NCBI Taxonomy" id="2041049"/>
    <lineage>
        <taxon>Eukaryota</taxon>
        <taxon>Fungi</taxon>
        <taxon>Dikarya</taxon>
        <taxon>Ascomycota</taxon>
        <taxon>Pezizomycotina</taxon>
        <taxon>Sordariomycetes</taxon>
        <taxon>Hypocreomycetidae</taxon>
        <taxon>Microascales</taxon>
        <taxon>Microascaceae</taxon>
        <taxon>Cephalotrichum</taxon>
    </lineage>
</organism>
<reference evidence="5" key="1">
    <citation type="submission" date="2018-03" db="EMBL/GenBank/DDBJ databases">
        <authorList>
            <person name="Guldener U."/>
        </authorList>
    </citation>
    <scope>NUCLEOTIDE SEQUENCE</scope>
</reference>
<protein>
    <submittedName>
        <fullName evidence="5">Related to 6-phosphofructo-2-kinase</fullName>
    </submittedName>
</protein>
<dbReference type="CDD" id="cd07067">
    <property type="entry name" value="HP_PGM_like"/>
    <property type="match status" value="1"/>
</dbReference>